<evidence type="ECO:0000313" key="11">
    <source>
        <dbReference type="EMBL" id="KAK3087093.1"/>
    </source>
</evidence>
<dbReference type="Proteomes" id="UP001186944">
    <property type="component" value="Unassembled WGS sequence"/>
</dbReference>
<evidence type="ECO:0000259" key="10">
    <source>
        <dbReference type="PROSITE" id="PS50262"/>
    </source>
</evidence>
<feature type="transmembrane region" description="Helical" evidence="9">
    <location>
        <begin position="135"/>
        <end position="158"/>
    </location>
</feature>
<dbReference type="InterPro" id="IPR017452">
    <property type="entry name" value="GPCR_Rhodpsn_7TM"/>
</dbReference>
<evidence type="ECO:0000256" key="3">
    <source>
        <dbReference type="ARBA" id="ARBA00022989"/>
    </source>
</evidence>
<feature type="transmembrane region" description="Helical" evidence="9">
    <location>
        <begin position="96"/>
        <end position="114"/>
    </location>
</feature>
<comment type="similarity">
    <text evidence="8">Belongs to the G-protein coupled receptor 1 family.</text>
</comment>
<keyword evidence="5 9" id="KW-0472">Membrane</keyword>
<feature type="domain" description="G-protein coupled receptors family 1 profile" evidence="10">
    <location>
        <begin position="36"/>
        <end position="301"/>
    </location>
</feature>
<keyword evidence="6 8" id="KW-0675">Receptor</keyword>
<dbReference type="EMBL" id="VSWD01000011">
    <property type="protein sequence ID" value="KAK3087093.1"/>
    <property type="molecule type" value="Genomic_DNA"/>
</dbReference>
<keyword evidence="7 8" id="KW-0807">Transducer</keyword>
<feature type="transmembrane region" description="Helical" evidence="9">
    <location>
        <begin position="20"/>
        <end position="44"/>
    </location>
</feature>
<reference evidence="11" key="1">
    <citation type="submission" date="2019-08" db="EMBL/GenBank/DDBJ databases">
        <title>The improved chromosome-level genome for the pearl oyster Pinctada fucata martensii using PacBio sequencing and Hi-C.</title>
        <authorList>
            <person name="Zheng Z."/>
        </authorList>
    </citation>
    <scope>NUCLEOTIDE SEQUENCE</scope>
    <source>
        <strain evidence="11">ZZ-2019</strain>
        <tissue evidence="11">Adductor muscle</tissue>
    </source>
</reference>
<keyword evidence="4 8" id="KW-0297">G-protein coupled receptor</keyword>
<evidence type="ECO:0000256" key="4">
    <source>
        <dbReference type="ARBA" id="ARBA00023040"/>
    </source>
</evidence>
<gene>
    <name evidence="11" type="ORF">FSP39_001559</name>
</gene>
<dbReference type="PROSITE" id="PS00237">
    <property type="entry name" value="G_PROTEIN_RECEP_F1_1"/>
    <property type="match status" value="1"/>
</dbReference>
<evidence type="ECO:0000256" key="5">
    <source>
        <dbReference type="ARBA" id="ARBA00023136"/>
    </source>
</evidence>
<keyword evidence="12" id="KW-1185">Reference proteome</keyword>
<dbReference type="SUPFAM" id="SSF81321">
    <property type="entry name" value="Family A G protein-coupled receptor-like"/>
    <property type="match status" value="1"/>
</dbReference>
<dbReference type="PANTHER" id="PTHR24243">
    <property type="entry name" value="G-PROTEIN COUPLED RECEPTOR"/>
    <property type="match status" value="1"/>
</dbReference>
<dbReference type="AlphaFoldDB" id="A0AA88Y0Y3"/>
<evidence type="ECO:0000256" key="7">
    <source>
        <dbReference type="ARBA" id="ARBA00023224"/>
    </source>
</evidence>
<evidence type="ECO:0000256" key="2">
    <source>
        <dbReference type="ARBA" id="ARBA00022692"/>
    </source>
</evidence>
<dbReference type="PROSITE" id="PS50262">
    <property type="entry name" value="G_PROTEIN_RECEP_F1_2"/>
    <property type="match status" value="1"/>
</dbReference>
<dbReference type="Pfam" id="PF00001">
    <property type="entry name" value="7tm_1"/>
    <property type="match status" value="1"/>
</dbReference>
<comment type="caution">
    <text evidence="11">The sequence shown here is derived from an EMBL/GenBank/DDBJ whole genome shotgun (WGS) entry which is preliminary data.</text>
</comment>
<keyword evidence="3 9" id="KW-1133">Transmembrane helix</keyword>
<comment type="subcellular location">
    <subcellularLocation>
        <location evidence="1">Membrane</location>
        <topology evidence="1">Multi-pass membrane protein</topology>
    </subcellularLocation>
</comment>
<feature type="transmembrane region" description="Helical" evidence="9">
    <location>
        <begin position="280"/>
        <end position="303"/>
    </location>
</feature>
<dbReference type="Gene3D" id="1.20.1070.10">
    <property type="entry name" value="Rhodopsin 7-helix transmembrane proteins"/>
    <property type="match status" value="1"/>
</dbReference>
<dbReference type="GO" id="GO:0005886">
    <property type="term" value="C:plasma membrane"/>
    <property type="evidence" value="ECO:0007669"/>
    <property type="project" value="TreeGrafter"/>
</dbReference>
<keyword evidence="2 8" id="KW-0812">Transmembrane</keyword>
<dbReference type="GO" id="GO:0004930">
    <property type="term" value="F:G protein-coupled receptor activity"/>
    <property type="evidence" value="ECO:0007669"/>
    <property type="project" value="UniProtKB-KW"/>
</dbReference>
<dbReference type="PANTHER" id="PTHR24243:SF224">
    <property type="entry name" value="G-PROTEIN COUPLED RECEPTOR 19-RELATED"/>
    <property type="match status" value="1"/>
</dbReference>
<proteinExistence type="inferred from homology"/>
<evidence type="ECO:0000313" key="12">
    <source>
        <dbReference type="Proteomes" id="UP001186944"/>
    </source>
</evidence>
<dbReference type="InterPro" id="IPR000276">
    <property type="entry name" value="GPCR_Rhodpsn"/>
</dbReference>
<feature type="transmembrane region" description="Helical" evidence="9">
    <location>
        <begin position="56"/>
        <end position="84"/>
    </location>
</feature>
<name>A0AA88Y0Y3_PINIB</name>
<feature type="transmembrane region" description="Helical" evidence="9">
    <location>
        <begin position="185"/>
        <end position="210"/>
    </location>
</feature>
<protein>
    <recommendedName>
        <fullName evidence="10">G-protein coupled receptors family 1 profile domain-containing protein</fullName>
    </recommendedName>
</protein>
<evidence type="ECO:0000256" key="6">
    <source>
        <dbReference type="ARBA" id="ARBA00023170"/>
    </source>
</evidence>
<dbReference type="CDD" id="cd00637">
    <property type="entry name" value="7tm_classA_rhodopsin-like"/>
    <property type="match status" value="1"/>
</dbReference>
<sequence>MSALSEEVLAVNNEAVHTLIPVIVYICLLIVIGLLGNPLVIYFYGIKQKPSPSFMYVISLAVFDLITCAIVMPMELVIVVKFYTFDSPACCKTIRFFSYFSTIASALTLMLISVDRYRKICKPLDYQISSKAAKISLLVIVAFSLLLSAPAAVFYDIIQVNLTKSEDLEGLNCGVPYDVSYKDVIAVYNFSFFILFGCCVIVLILLYSLIGRQLFKMKNSPVRRHSHARTSHQIKTRKYTVVMLLISATFVGSYLPFLALSTMITVSDGSEPDVYSKAKLAAFQIFIRSYFLSSICNPIIYGLMNNDFKIFLVNLFCRCQRDRFDLPAERSTTNTEQTS</sequence>
<evidence type="ECO:0000256" key="8">
    <source>
        <dbReference type="RuleBase" id="RU000688"/>
    </source>
</evidence>
<feature type="transmembrane region" description="Helical" evidence="9">
    <location>
        <begin position="239"/>
        <end position="260"/>
    </location>
</feature>
<evidence type="ECO:0000256" key="9">
    <source>
        <dbReference type="SAM" id="Phobius"/>
    </source>
</evidence>
<dbReference type="PRINTS" id="PR00237">
    <property type="entry name" value="GPCRRHODOPSN"/>
</dbReference>
<organism evidence="11 12">
    <name type="scientific">Pinctada imbricata</name>
    <name type="common">Atlantic pearl-oyster</name>
    <name type="synonym">Pinctada martensii</name>
    <dbReference type="NCBI Taxonomy" id="66713"/>
    <lineage>
        <taxon>Eukaryota</taxon>
        <taxon>Metazoa</taxon>
        <taxon>Spiralia</taxon>
        <taxon>Lophotrochozoa</taxon>
        <taxon>Mollusca</taxon>
        <taxon>Bivalvia</taxon>
        <taxon>Autobranchia</taxon>
        <taxon>Pteriomorphia</taxon>
        <taxon>Pterioida</taxon>
        <taxon>Pterioidea</taxon>
        <taxon>Pteriidae</taxon>
        <taxon>Pinctada</taxon>
    </lineage>
</organism>
<evidence type="ECO:0000256" key="1">
    <source>
        <dbReference type="ARBA" id="ARBA00004141"/>
    </source>
</evidence>
<accession>A0AA88Y0Y3</accession>